<dbReference type="InterPro" id="IPR026186">
    <property type="entry name" value="POF1B"/>
</dbReference>
<dbReference type="GO" id="GO:0005912">
    <property type="term" value="C:adherens junction"/>
    <property type="evidence" value="ECO:0007669"/>
    <property type="project" value="TreeGrafter"/>
</dbReference>
<dbReference type="Proteomes" id="UP000326062">
    <property type="component" value="Unassembled WGS sequence"/>
</dbReference>
<proteinExistence type="predicted"/>
<comment type="caution">
    <text evidence="2">The sequence shown here is derived from an EMBL/GenBank/DDBJ whole genome shotgun (WGS) entry which is preliminary data.</text>
</comment>
<accession>A0A5N3URW9</accession>
<dbReference type="GO" id="GO:0005884">
    <property type="term" value="C:actin filament"/>
    <property type="evidence" value="ECO:0007669"/>
    <property type="project" value="TreeGrafter"/>
</dbReference>
<dbReference type="GO" id="GO:0003382">
    <property type="term" value="P:epithelial cell morphogenesis"/>
    <property type="evidence" value="ECO:0007669"/>
    <property type="project" value="TreeGrafter"/>
</dbReference>
<dbReference type="AlphaFoldDB" id="A0A5N3URW9"/>
<evidence type="ECO:0000256" key="1">
    <source>
        <dbReference type="SAM" id="Coils"/>
    </source>
</evidence>
<reference evidence="2 3" key="1">
    <citation type="submission" date="2019-06" db="EMBL/GenBank/DDBJ databases">
        <title>Discovery of a novel chromosome fission-fusion reversal in muntjac.</title>
        <authorList>
            <person name="Mudd A.B."/>
            <person name="Bredeson J.V."/>
            <person name="Baum R."/>
            <person name="Hockemeyer D."/>
            <person name="Rokhsar D.S."/>
        </authorList>
    </citation>
    <scope>NUCLEOTIDE SEQUENCE [LARGE SCALE GENOMIC DNA]</scope>
    <source>
        <strain evidence="2">UCam_UCB_Mr</strain>
        <tissue evidence="2">Fibroblast cell line</tissue>
    </source>
</reference>
<keyword evidence="1" id="KW-0175">Coiled coil</keyword>
<sequence>KITTLTPWKKSYDQPRQNIKKQRHYFANKACQVPHSMEFSRPEYWRSNPGLLHCRWILCLLNHQVSNSFYLFLSLQKTSFKFCGNVPLLASTDSSRKSLLYFSLAPNVLNQTSLFFSPFRMRNMSDKSLRLVLSTFSNIREELGHLQNDLTSLENDKIRLEKDLAFKETQIKEYEELLASVRADNRQQQQGRQDSTSKCQALEEDNLSLRHTLSDIEYRLKELEYCKRNLEQENKNLRMQVSETCTGPILQAKMDEIGNHYMEMVKNLRMEKDREICKLRTQLNQYQKDVSRREGSCSDFQFKIHELTSLLEEKDSLIKRQSEPCGTNTSHKLRKDIFPRLNFIYKEECIMKQDY</sequence>
<feature type="coiled-coil region" evidence="1">
    <location>
        <begin position="136"/>
        <end position="240"/>
    </location>
</feature>
<gene>
    <name evidence="2" type="ORF">FD755_024947</name>
</gene>
<evidence type="ECO:0008006" key="4">
    <source>
        <dbReference type="Google" id="ProtNLM"/>
    </source>
</evidence>
<dbReference type="GO" id="GO:0070830">
    <property type="term" value="P:bicellular tight junction assembly"/>
    <property type="evidence" value="ECO:0007669"/>
    <property type="project" value="TreeGrafter"/>
</dbReference>
<dbReference type="EMBL" id="VCEB01005999">
    <property type="protein sequence ID" value="KAB0339458.1"/>
    <property type="molecule type" value="Genomic_DNA"/>
</dbReference>
<protein>
    <recommendedName>
        <fullName evidence="4">POF1B actin binding protein</fullName>
    </recommendedName>
</protein>
<dbReference type="GO" id="GO:0005923">
    <property type="term" value="C:bicellular tight junction"/>
    <property type="evidence" value="ECO:0007669"/>
    <property type="project" value="TreeGrafter"/>
</dbReference>
<dbReference type="GO" id="GO:0051015">
    <property type="term" value="F:actin filament binding"/>
    <property type="evidence" value="ECO:0007669"/>
    <property type="project" value="TreeGrafter"/>
</dbReference>
<keyword evidence="3" id="KW-1185">Reference proteome</keyword>
<dbReference type="GO" id="GO:0007015">
    <property type="term" value="P:actin filament organization"/>
    <property type="evidence" value="ECO:0007669"/>
    <property type="project" value="TreeGrafter"/>
</dbReference>
<dbReference type="PANTHER" id="PTHR22546">
    <property type="entry name" value="PREMATURE OVARIAN FAILURE, 1B"/>
    <property type="match status" value="1"/>
</dbReference>
<dbReference type="PANTHER" id="PTHR22546:SF0">
    <property type="entry name" value="PROTEIN POF1B"/>
    <property type="match status" value="1"/>
</dbReference>
<organism evidence="2 3">
    <name type="scientific">Muntiacus reevesi</name>
    <name type="common">Reeves' muntjac</name>
    <name type="synonym">Cervus reevesi</name>
    <dbReference type="NCBI Taxonomy" id="9886"/>
    <lineage>
        <taxon>Eukaryota</taxon>
        <taxon>Metazoa</taxon>
        <taxon>Chordata</taxon>
        <taxon>Craniata</taxon>
        <taxon>Vertebrata</taxon>
        <taxon>Euteleostomi</taxon>
        <taxon>Mammalia</taxon>
        <taxon>Eutheria</taxon>
        <taxon>Laurasiatheria</taxon>
        <taxon>Artiodactyla</taxon>
        <taxon>Ruminantia</taxon>
        <taxon>Pecora</taxon>
        <taxon>Cervidae</taxon>
        <taxon>Muntiacinae</taxon>
        <taxon>Muntiacus</taxon>
    </lineage>
</organism>
<feature type="non-terminal residue" evidence="2">
    <location>
        <position position="1"/>
    </location>
</feature>
<feature type="non-terminal residue" evidence="2">
    <location>
        <position position="355"/>
    </location>
</feature>
<evidence type="ECO:0000313" key="3">
    <source>
        <dbReference type="Proteomes" id="UP000326062"/>
    </source>
</evidence>
<evidence type="ECO:0000313" key="2">
    <source>
        <dbReference type="EMBL" id="KAB0339458.1"/>
    </source>
</evidence>
<name>A0A5N3URW9_MUNRE</name>